<dbReference type="InterPro" id="IPR050397">
    <property type="entry name" value="Env_Response_Regulators"/>
</dbReference>
<dbReference type="InterPro" id="IPR014710">
    <property type="entry name" value="RmlC-like_jellyroll"/>
</dbReference>
<dbReference type="Proteomes" id="UP000430634">
    <property type="component" value="Unassembled WGS sequence"/>
</dbReference>
<evidence type="ECO:0000256" key="3">
    <source>
        <dbReference type="ARBA" id="ARBA00023163"/>
    </source>
</evidence>
<dbReference type="SMART" id="SM00419">
    <property type="entry name" value="HTH_CRP"/>
    <property type="match status" value="1"/>
</dbReference>
<evidence type="ECO:0000313" key="7">
    <source>
        <dbReference type="Proteomes" id="UP000430634"/>
    </source>
</evidence>
<dbReference type="PROSITE" id="PS51063">
    <property type="entry name" value="HTH_CRP_2"/>
    <property type="match status" value="1"/>
</dbReference>
<dbReference type="InterPro" id="IPR000595">
    <property type="entry name" value="cNMP-bd_dom"/>
</dbReference>
<dbReference type="SUPFAM" id="SSF51206">
    <property type="entry name" value="cAMP-binding domain-like"/>
    <property type="match status" value="1"/>
</dbReference>
<evidence type="ECO:0000259" key="4">
    <source>
        <dbReference type="PROSITE" id="PS50042"/>
    </source>
</evidence>
<keyword evidence="3" id="KW-0804">Transcription</keyword>
<dbReference type="Gene3D" id="2.60.120.10">
    <property type="entry name" value="Jelly Rolls"/>
    <property type="match status" value="1"/>
</dbReference>
<dbReference type="GO" id="GO:0003700">
    <property type="term" value="F:DNA-binding transcription factor activity"/>
    <property type="evidence" value="ECO:0007669"/>
    <property type="project" value="TreeGrafter"/>
</dbReference>
<dbReference type="InterPro" id="IPR036388">
    <property type="entry name" value="WH-like_DNA-bd_sf"/>
</dbReference>
<name>A0A6I3T476_9BURK</name>
<dbReference type="OrthoDB" id="7643467at2"/>
<dbReference type="SMART" id="SM00100">
    <property type="entry name" value="cNMP"/>
    <property type="match status" value="1"/>
</dbReference>
<reference evidence="6 7" key="1">
    <citation type="submission" date="2019-11" db="EMBL/GenBank/DDBJ databases">
        <title>Type strains purchased from KCTC, JCM and DSMZ.</title>
        <authorList>
            <person name="Lu H."/>
        </authorList>
    </citation>
    <scope>NUCLEOTIDE SEQUENCE [LARGE SCALE GENOMIC DNA]</scope>
    <source>
        <strain evidence="6 7">KCTC 52429</strain>
    </source>
</reference>
<keyword evidence="1" id="KW-0805">Transcription regulation</keyword>
<dbReference type="RefSeq" id="WP_155473006.1">
    <property type="nucleotide sequence ID" value="NZ_BMKG01000017.1"/>
</dbReference>
<evidence type="ECO:0000256" key="1">
    <source>
        <dbReference type="ARBA" id="ARBA00023015"/>
    </source>
</evidence>
<dbReference type="Pfam" id="PF00027">
    <property type="entry name" value="cNMP_binding"/>
    <property type="match status" value="1"/>
</dbReference>
<dbReference type="GO" id="GO:0005829">
    <property type="term" value="C:cytosol"/>
    <property type="evidence" value="ECO:0007669"/>
    <property type="project" value="TreeGrafter"/>
</dbReference>
<dbReference type="EMBL" id="WNKZ01000100">
    <property type="protein sequence ID" value="MTV55745.1"/>
    <property type="molecule type" value="Genomic_DNA"/>
</dbReference>
<dbReference type="PRINTS" id="PR00034">
    <property type="entry name" value="HTHCRP"/>
</dbReference>
<evidence type="ECO:0000313" key="6">
    <source>
        <dbReference type="EMBL" id="MTV55745.1"/>
    </source>
</evidence>
<accession>A0A6I3T476</accession>
<feature type="domain" description="HTH crp-type" evidence="5">
    <location>
        <begin position="162"/>
        <end position="235"/>
    </location>
</feature>
<dbReference type="PANTHER" id="PTHR24567">
    <property type="entry name" value="CRP FAMILY TRANSCRIPTIONAL REGULATORY PROTEIN"/>
    <property type="match status" value="1"/>
</dbReference>
<sequence>MQTMRRVEFPLRPAASRCALCPLRSPCLPDSLSADDLARIEQLVARRRRVLREDVLYRMGDRGGTLYAIRLGHFKSLQADRRGGQHLTGFQMAGELLGMDALGTGLHGSTAVALEDSEVCEIPYARLLELMPRMPGLLAHFHQMLGREILREQAVMIFLGNMRADQRLASFLLDLGERYAMRGYSARSFLLRMSRDDIAGYLGLTLECISRQLARFRRNGWIRLDKRAIELTDRDALLALAAGLQPALPIDSDSARAHAA</sequence>
<dbReference type="CDD" id="cd00092">
    <property type="entry name" value="HTH_CRP"/>
    <property type="match status" value="1"/>
</dbReference>
<feature type="domain" description="Cyclic nucleotide-binding" evidence="4">
    <location>
        <begin position="28"/>
        <end position="102"/>
    </location>
</feature>
<dbReference type="PROSITE" id="PS50042">
    <property type="entry name" value="CNMP_BINDING_3"/>
    <property type="match status" value="1"/>
</dbReference>
<dbReference type="AlphaFoldDB" id="A0A6I3T476"/>
<dbReference type="InterPro" id="IPR012318">
    <property type="entry name" value="HTH_CRP"/>
</dbReference>
<dbReference type="GO" id="GO:0003677">
    <property type="term" value="F:DNA binding"/>
    <property type="evidence" value="ECO:0007669"/>
    <property type="project" value="UniProtKB-KW"/>
</dbReference>
<dbReference type="Gene3D" id="1.10.10.10">
    <property type="entry name" value="Winged helix-like DNA-binding domain superfamily/Winged helix DNA-binding domain"/>
    <property type="match status" value="1"/>
</dbReference>
<dbReference type="InterPro" id="IPR036390">
    <property type="entry name" value="WH_DNA-bd_sf"/>
</dbReference>
<dbReference type="Pfam" id="PF13545">
    <property type="entry name" value="HTH_Crp_2"/>
    <property type="match status" value="1"/>
</dbReference>
<keyword evidence="2" id="KW-0238">DNA-binding</keyword>
<proteinExistence type="predicted"/>
<organism evidence="6 7">
    <name type="scientific">Pseudoduganella buxea</name>
    <dbReference type="NCBI Taxonomy" id="1949069"/>
    <lineage>
        <taxon>Bacteria</taxon>
        <taxon>Pseudomonadati</taxon>
        <taxon>Pseudomonadota</taxon>
        <taxon>Betaproteobacteria</taxon>
        <taxon>Burkholderiales</taxon>
        <taxon>Oxalobacteraceae</taxon>
        <taxon>Telluria group</taxon>
        <taxon>Pseudoduganella</taxon>
    </lineage>
</organism>
<gene>
    <name evidence="6" type="ORF">GM672_23760</name>
</gene>
<dbReference type="PANTHER" id="PTHR24567:SF75">
    <property type="entry name" value="FUMARATE AND NITRATE REDUCTION REGULATORY PROTEIN"/>
    <property type="match status" value="1"/>
</dbReference>
<dbReference type="CDD" id="cd00038">
    <property type="entry name" value="CAP_ED"/>
    <property type="match status" value="1"/>
</dbReference>
<comment type="caution">
    <text evidence="6">The sequence shown here is derived from an EMBL/GenBank/DDBJ whole genome shotgun (WGS) entry which is preliminary data.</text>
</comment>
<protein>
    <submittedName>
        <fullName evidence="6">Helix-turn-helix domain-containing protein</fullName>
    </submittedName>
</protein>
<evidence type="ECO:0000259" key="5">
    <source>
        <dbReference type="PROSITE" id="PS51063"/>
    </source>
</evidence>
<dbReference type="InterPro" id="IPR018490">
    <property type="entry name" value="cNMP-bd_dom_sf"/>
</dbReference>
<evidence type="ECO:0000256" key="2">
    <source>
        <dbReference type="ARBA" id="ARBA00023125"/>
    </source>
</evidence>
<dbReference type="FunFam" id="1.10.10.10:FF:000028">
    <property type="entry name" value="Fumarate/nitrate reduction transcriptional regulator Fnr"/>
    <property type="match status" value="1"/>
</dbReference>
<dbReference type="SUPFAM" id="SSF46785">
    <property type="entry name" value="Winged helix' DNA-binding domain"/>
    <property type="match status" value="1"/>
</dbReference>